<organism evidence="3 4">
    <name type="scientific">Thelohanellus kitauei</name>
    <name type="common">Myxosporean</name>
    <dbReference type="NCBI Taxonomy" id="669202"/>
    <lineage>
        <taxon>Eukaryota</taxon>
        <taxon>Metazoa</taxon>
        <taxon>Cnidaria</taxon>
        <taxon>Myxozoa</taxon>
        <taxon>Myxosporea</taxon>
        <taxon>Bivalvulida</taxon>
        <taxon>Platysporina</taxon>
        <taxon>Myxobolidae</taxon>
        <taxon>Thelohanellus</taxon>
    </lineage>
</organism>
<dbReference type="EMBL" id="JWZT01003569">
    <property type="protein sequence ID" value="KII66272.1"/>
    <property type="molecule type" value="Genomic_DNA"/>
</dbReference>
<evidence type="ECO:0000256" key="1">
    <source>
        <dbReference type="SAM" id="MobiDB-lite"/>
    </source>
</evidence>
<dbReference type="AlphaFoldDB" id="A0A0C2MXC7"/>
<dbReference type="PANTHER" id="PTHR15859">
    <property type="entry name" value="SETA BINDING PROTEIN 1"/>
    <property type="match status" value="1"/>
</dbReference>
<feature type="compositionally biased region" description="Basic and acidic residues" evidence="1">
    <location>
        <begin position="438"/>
        <end position="449"/>
    </location>
</feature>
<feature type="region of interest" description="Disordered" evidence="1">
    <location>
        <begin position="436"/>
        <end position="458"/>
    </location>
</feature>
<dbReference type="SUPFAM" id="SSF54695">
    <property type="entry name" value="POZ domain"/>
    <property type="match status" value="1"/>
</dbReference>
<dbReference type="InterPro" id="IPR011333">
    <property type="entry name" value="SKP1/BTB/POZ_sf"/>
</dbReference>
<comment type="caution">
    <text evidence="3">The sequence shown here is derived from an EMBL/GenBank/DDBJ whole genome shotgun (WGS) entry which is preliminary data.</text>
</comment>
<dbReference type="Proteomes" id="UP000031668">
    <property type="component" value="Unassembled WGS sequence"/>
</dbReference>
<evidence type="ECO:0000313" key="3">
    <source>
        <dbReference type="EMBL" id="KII66272.1"/>
    </source>
</evidence>
<dbReference type="InterPro" id="IPR047876">
    <property type="entry name" value="SHKBP1/KCTD3"/>
</dbReference>
<dbReference type="Pfam" id="PF02214">
    <property type="entry name" value="BTB_2"/>
    <property type="match status" value="1"/>
</dbReference>
<dbReference type="GO" id="GO:0051260">
    <property type="term" value="P:protein homooligomerization"/>
    <property type="evidence" value="ECO:0007669"/>
    <property type="project" value="InterPro"/>
</dbReference>
<sequence>MEQITDSDGNIFIDRDPDLFKHILHFLRTKDLSVDSLNVALTLISEAEFFGILPMVLRLRSCLSLTKRHCGNIYFSGFMSMKDKVYYSSDVFKIDRTSSVTSMEIPSFEPSFLAEDEYAITLISAHNNYVAAATKKFVSMFCVKQHSEWSFLYSTQLMEDEIQRLSIYVKILRVYKRLLAFATNLVKFPLRMKDYDMLITDIYSAPPDDEITSISLVFFLLKDITYWLEMAYGTKSGTICVLGHHPETVGTQLRVFYTLRVHTMPICKVVLGEKYLFTGLFIFLSVCENEFHVRTYRVSRFRDMLNTQPGPTVVSSFNVLDHSSYYGKFLGDGRSKGPYISGDGQCFFVEQLQPHDLNVNIRSGVSGDLLCSLNSADASEITSFNINFCDYPNTSPCQPSLYFFTGHKSGTVQVWNLSIMIDENHPRIDIFIPSSHQRRGEYSPKKEGNLKIPPKLQE</sequence>
<dbReference type="PANTHER" id="PTHR15859:SF1">
    <property type="entry name" value="BTB DOMAIN-CONTAINING PROTEIN"/>
    <property type="match status" value="1"/>
</dbReference>
<proteinExistence type="predicted"/>
<gene>
    <name evidence="3" type="ORF">RF11_13710</name>
</gene>
<feature type="domain" description="Potassium channel tetramerisation-type BTB" evidence="2">
    <location>
        <begin position="3"/>
        <end position="55"/>
    </location>
</feature>
<name>A0A0C2MXC7_THEKT</name>
<keyword evidence="4" id="KW-1185">Reference proteome</keyword>
<dbReference type="OrthoDB" id="6077599at2759"/>
<accession>A0A0C2MXC7</accession>
<evidence type="ECO:0000313" key="4">
    <source>
        <dbReference type="Proteomes" id="UP000031668"/>
    </source>
</evidence>
<dbReference type="Gene3D" id="3.30.710.10">
    <property type="entry name" value="Potassium Channel Kv1.1, Chain A"/>
    <property type="match status" value="1"/>
</dbReference>
<reference evidence="3 4" key="1">
    <citation type="journal article" date="2014" name="Genome Biol. Evol.">
        <title>The genome of the myxosporean Thelohanellus kitauei shows adaptations to nutrient acquisition within its fish host.</title>
        <authorList>
            <person name="Yang Y."/>
            <person name="Xiong J."/>
            <person name="Zhou Z."/>
            <person name="Huo F."/>
            <person name="Miao W."/>
            <person name="Ran C."/>
            <person name="Liu Y."/>
            <person name="Zhang J."/>
            <person name="Feng J."/>
            <person name="Wang M."/>
            <person name="Wang M."/>
            <person name="Wang L."/>
            <person name="Yao B."/>
        </authorList>
    </citation>
    <scope>NUCLEOTIDE SEQUENCE [LARGE SCALE GENOMIC DNA]</scope>
    <source>
        <strain evidence="3">Wuqing</strain>
    </source>
</reference>
<protein>
    <submittedName>
        <fullName evidence="3">BTB/POZ domain-containing protein KCTD3</fullName>
    </submittedName>
</protein>
<evidence type="ECO:0000259" key="2">
    <source>
        <dbReference type="Pfam" id="PF02214"/>
    </source>
</evidence>
<dbReference type="InterPro" id="IPR003131">
    <property type="entry name" value="T1-type_BTB"/>
</dbReference>